<feature type="domain" description="Ubiquitin-like modifier-activating enzyme Atg7 N-terminal" evidence="9">
    <location>
        <begin position="1"/>
        <end position="216"/>
    </location>
</feature>
<comment type="subunit">
    <text evidence="7">Homodimer.</text>
</comment>
<dbReference type="Proteomes" id="UP000007266">
    <property type="component" value="Linkage group 9"/>
</dbReference>
<comment type="similarity">
    <text evidence="1 7">Belongs to the ATG7 family.</text>
</comment>
<feature type="domain" description="THIF-type NAD/FAD binding fold" evidence="8">
    <location>
        <begin position="233"/>
        <end position="485"/>
    </location>
</feature>
<feature type="active site" description="Glycyl thioester intermediate" evidence="6">
    <location>
        <position position="450"/>
    </location>
</feature>
<organism evidence="10 11">
    <name type="scientific">Tribolium castaneum</name>
    <name type="common">Red flour beetle</name>
    <dbReference type="NCBI Taxonomy" id="7070"/>
    <lineage>
        <taxon>Eukaryota</taxon>
        <taxon>Metazoa</taxon>
        <taxon>Ecdysozoa</taxon>
        <taxon>Arthropoda</taxon>
        <taxon>Hexapoda</taxon>
        <taxon>Insecta</taxon>
        <taxon>Pterygota</taxon>
        <taxon>Neoptera</taxon>
        <taxon>Endopterygota</taxon>
        <taxon>Coleoptera</taxon>
        <taxon>Polyphaga</taxon>
        <taxon>Cucujiformia</taxon>
        <taxon>Tenebrionidae</taxon>
        <taxon>Tenebrionidae incertae sedis</taxon>
        <taxon>Tribolium</taxon>
    </lineage>
</organism>
<dbReference type="HOGENOM" id="CLU_012998_2_1_1"/>
<dbReference type="InterPro" id="IPR006285">
    <property type="entry name" value="Atg7"/>
</dbReference>
<reference evidence="10 11" key="2">
    <citation type="journal article" date="2010" name="Nucleic Acids Res.">
        <title>BeetleBase in 2010: revisions to provide comprehensive genomic information for Tribolium castaneum.</title>
        <authorList>
            <person name="Kim H.S."/>
            <person name="Murphy T."/>
            <person name="Xia J."/>
            <person name="Caragea D."/>
            <person name="Park Y."/>
            <person name="Beeman R.W."/>
            <person name="Lorenzen M.D."/>
            <person name="Butcher S."/>
            <person name="Manak J.R."/>
            <person name="Brown S.J."/>
        </authorList>
    </citation>
    <scope>GENOME REANNOTATION</scope>
    <source>
        <strain evidence="10 11">Georgia GA2</strain>
    </source>
</reference>
<dbReference type="InterPro" id="IPR032197">
    <property type="entry name" value="Atg7_N"/>
</dbReference>
<keyword evidence="5 7" id="KW-0072">Autophagy</keyword>
<evidence type="ECO:0000256" key="5">
    <source>
        <dbReference type="ARBA" id="ARBA00023006"/>
    </source>
</evidence>
<dbReference type="Gene3D" id="3.40.140.70">
    <property type="entry name" value="Ubiquitin-like modifier-activating enzyme ATG7 N-terminal domain"/>
    <property type="match status" value="1"/>
</dbReference>
<evidence type="ECO:0000259" key="9">
    <source>
        <dbReference type="Pfam" id="PF16420"/>
    </source>
</evidence>
<accession>D6X1G5</accession>
<keyword evidence="11" id="KW-1185">Reference proteome</keyword>
<dbReference type="GO" id="GO:0008641">
    <property type="term" value="F:ubiquitin-like modifier activating enzyme activity"/>
    <property type="evidence" value="ECO:0007669"/>
    <property type="project" value="InterPro"/>
</dbReference>
<dbReference type="InterPro" id="IPR045886">
    <property type="entry name" value="ThiF/MoeB/HesA"/>
</dbReference>
<sequence>MINEEGRRFLEELKSGKVLEKPYLMNFFFILSFSDLKKFHFYYWFAYPVPHNLEISVEGISPISEHFTEAEVASLSTEYTRLDPHQKPYFLIHNKKLHTYHSKLSQVSENNCQEYYFAFADYINSGQHPKSQIKNYIIFLLHHCPFLGGKTLNFLLFFLDRKLSCCQSLIYKLTLPQCNSTIDDIIYGGGDNAWAGWEKNEKNKFAPRFSNMRTTMDPQILFEESVDLNLKLMKWRLLPDINLDKIKNAKCLLLGAGTLGCSVARNLLGWGVRNINFVDNSTVSYSNPVRQHLFTYEDAVKSKPKAEAAAESLHKIFPSINSQGHQFTIPMPGHNVGESTVESVKKSVEDLEKLIQEHDIVFLLTDSRESRWLPTLLGIFHNKIVINVALGFDTYLIMRYGRKDIEDNVKEVQTHSAFKRISGNELGCYFCNDVTAPGNSLKDRTLDQQCTVTRPGVSSIAGALSVELTVSLLQHEEGINAPAFYKTGPQHEMNFTDDQGGVLGILPHSIRGFLSSFMHVLPATPKYNQCIACSSIVLEEYKAKGFAFLLETFNSNNYLENLTGLSKLFADSNYADVLELSDEEWEN</sequence>
<evidence type="ECO:0000313" key="10">
    <source>
        <dbReference type="EMBL" id="EFA09480.2"/>
    </source>
</evidence>
<dbReference type="CDD" id="cd01486">
    <property type="entry name" value="Apg7"/>
    <property type="match status" value="1"/>
</dbReference>
<evidence type="ECO:0000256" key="3">
    <source>
        <dbReference type="ARBA" id="ARBA00022448"/>
    </source>
</evidence>
<name>D6X1G5_TRICA</name>
<keyword evidence="7" id="KW-0963">Cytoplasm</keyword>
<evidence type="ECO:0000256" key="6">
    <source>
        <dbReference type="PIRSR" id="PIRSR606285-1"/>
    </source>
</evidence>
<dbReference type="Pfam" id="PF16420">
    <property type="entry name" value="ATG7_N"/>
    <property type="match status" value="1"/>
</dbReference>
<proteinExistence type="inferred from homology"/>
<evidence type="ECO:0000313" key="11">
    <source>
        <dbReference type="Proteomes" id="UP000007266"/>
    </source>
</evidence>
<evidence type="ECO:0000256" key="7">
    <source>
        <dbReference type="RuleBase" id="RU366022"/>
    </source>
</evidence>
<dbReference type="FunFam" id="3.40.50.720:FF:000243">
    <property type="entry name" value="Ubiquitin-like modifier-activating enzyme ATG7"/>
    <property type="match status" value="1"/>
</dbReference>
<protein>
    <recommendedName>
        <fullName evidence="2 7">Ubiquitin-like modifier-activating enzyme ATG7</fullName>
    </recommendedName>
    <alternativeName>
        <fullName evidence="7">Autophagy-related protein 7</fullName>
    </alternativeName>
</protein>
<dbReference type="InterPro" id="IPR042522">
    <property type="entry name" value="Atg7_N_1"/>
</dbReference>
<dbReference type="GO" id="GO:0006914">
    <property type="term" value="P:autophagy"/>
    <property type="evidence" value="ECO:0007669"/>
    <property type="project" value="UniProtKB-KW"/>
</dbReference>
<dbReference type="NCBIfam" id="TIGR01381">
    <property type="entry name" value="E1_like_apg7"/>
    <property type="match status" value="1"/>
</dbReference>
<evidence type="ECO:0000256" key="4">
    <source>
        <dbReference type="ARBA" id="ARBA00022927"/>
    </source>
</evidence>
<dbReference type="InterPro" id="IPR035985">
    <property type="entry name" value="Ubiquitin-activating_enz"/>
</dbReference>
<keyword evidence="4 7" id="KW-0653">Protein transport</keyword>
<dbReference type="GO" id="GO:0000407">
    <property type="term" value="C:phagophore assembly site"/>
    <property type="evidence" value="ECO:0007669"/>
    <property type="project" value="UniProtKB-SubCell"/>
</dbReference>
<keyword evidence="3 7" id="KW-0813">Transport</keyword>
<keyword evidence="7" id="KW-0833">Ubl conjugation pathway</keyword>
<dbReference type="PANTHER" id="PTHR10953:SF3">
    <property type="entry name" value="UBIQUITIN-LIKE MODIFIER-ACTIVATING ENZYME ATG7"/>
    <property type="match status" value="1"/>
</dbReference>
<dbReference type="Pfam" id="PF00899">
    <property type="entry name" value="ThiF"/>
    <property type="match status" value="1"/>
</dbReference>
<evidence type="ECO:0000256" key="1">
    <source>
        <dbReference type="ARBA" id="ARBA00010931"/>
    </source>
</evidence>
<dbReference type="SUPFAM" id="SSF69572">
    <property type="entry name" value="Activating enzymes of the ubiquitin-like proteins"/>
    <property type="match status" value="1"/>
</dbReference>
<dbReference type="EMBL" id="KQ971371">
    <property type="protein sequence ID" value="EFA09480.2"/>
    <property type="molecule type" value="Genomic_DNA"/>
</dbReference>
<evidence type="ECO:0000259" key="8">
    <source>
        <dbReference type="Pfam" id="PF00899"/>
    </source>
</evidence>
<comment type="subcellular location">
    <subcellularLocation>
        <location evidence="7">Cytoplasm</location>
    </subcellularLocation>
    <subcellularLocation>
        <location evidence="7">Preautophagosomal structure</location>
    </subcellularLocation>
</comment>
<dbReference type="Gene3D" id="3.40.50.720">
    <property type="entry name" value="NAD(P)-binding Rossmann-like Domain"/>
    <property type="match status" value="1"/>
</dbReference>
<dbReference type="InterPro" id="IPR000594">
    <property type="entry name" value="ThiF_NAD_FAD-bd"/>
</dbReference>
<gene>
    <name evidence="10" type="primary">AUGUSTUS-3.0.2_10974</name>
    <name evidence="10" type="ORF">TcasGA2_TC010974</name>
</gene>
<dbReference type="AlphaFoldDB" id="D6X1G5"/>
<dbReference type="PANTHER" id="PTHR10953">
    <property type="entry name" value="UBIQUITIN-ACTIVATING ENZYME E1"/>
    <property type="match status" value="1"/>
</dbReference>
<evidence type="ECO:0000256" key="2">
    <source>
        <dbReference type="ARBA" id="ARBA00017647"/>
    </source>
</evidence>
<comment type="function">
    <text evidence="7">E1-like activating enzyme involved in the 2 ubiquitin-like systems required for autophagy.</text>
</comment>
<reference evidence="10 11" key="1">
    <citation type="journal article" date="2008" name="Nature">
        <title>The genome of the model beetle and pest Tribolium castaneum.</title>
        <authorList>
            <consortium name="Tribolium Genome Sequencing Consortium"/>
            <person name="Richards S."/>
            <person name="Gibbs R.A."/>
            <person name="Weinstock G.M."/>
            <person name="Brown S.J."/>
            <person name="Denell R."/>
            <person name="Beeman R.W."/>
            <person name="Gibbs R."/>
            <person name="Beeman R.W."/>
            <person name="Brown S.J."/>
            <person name="Bucher G."/>
            <person name="Friedrich M."/>
            <person name="Grimmelikhuijzen C.J."/>
            <person name="Klingler M."/>
            <person name="Lorenzen M."/>
            <person name="Richards S."/>
            <person name="Roth S."/>
            <person name="Schroder R."/>
            <person name="Tautz D."/>
            <person name="Zdobnov E.M."/>
            <person name="Muzny D."/>
            <person name="Gibbs R.A."/>
            <person name="Weinstock G.M."/>
            <person name="Attaway T."/>
            <person name="Bell S."/>
            <person name="Buhay C.J."/>
            <person name="Chandrabose M.N."/>
            <person name="Chavez D."/>
            <person name="Clerk-Blankenburg K.P."/>
            <person name="Cree A."/>
            <person name="Dao M."/>
            <person name="Davis C."/>
            <person name="Chacko J."/>
            <person name="Dinh H."/>
            <person name="Dugan-Rocha S."/>
            <person name="Fowler G."/>
            <person name="Garner T.T."/>
            <person name="Garnes J."/>
            <person name="Gnirke A."/>
            <person name="Hawes A."/>
            <person name="Hernandez J."/>
            <person name="Hines S."/>
            <person name="Holder M."/>
            <person name="Hume J."/>
            <person name="Jhangiani S.N."/>
            <person name="Joshi V."/>
            <person name="Khan Z.M."/>
            <person name="Jackson L."/>
            <person name="Kovar C."/>
            <person name="Kowis A."/>
            <person name="Lee S."/>
            <person name="Lewis L.R."/>
            <person name="Margolis J."/>
            <person name="Morgan M."/>
            <person name="Nazareth L.V."/>
            <person name="Nguyen N."/>
            <person name="Okwuonu G."/>
            <person name="Parker D."/>
            <person name="Richards S."/>
            <person name="Ruiz S.J."/>
            <person name="Santibanez J."/>
            <person name="Savard J."/>
            <person name="Scherer S.E."/>
            <person name="Schneider B."/>
            <person name="Sodergren E."/>
            <person name="Tautz D."/>
            <person name="Vattahil S."/>
            <person name="Villasana D."/>
            <person name="White C.S."/>
            <person name="Wright R."/>
            <person name="Park Y."/>
            <person name="Beeman R.W."/>
            <person name="Lord J."/>
            <person name="Oppert B."/>
            <person name="Lorenzen M."/>
            <person name="Brown S."/>
            <person name="Wang L."/>
            <person name="Savard J."/>
            <person name="Tautz D."/>
            <person name="Richards S."/>
            <person name="Weinstock G."/>
            <person name="Gibbs R.A."/>
            <person name="Liu Y."/>
            <person name="Worley K."/>
            <person name="Weinstock G."/>
            <person name="Elsik C.G."/>
            <person name="Reese J.T."/>
            <person name="Elhaik E."/>
            <person name="Landan G."/>
            <person name="Graur D."/>
            <person name="Arensburger P."/>
            <person name="Atkinson P."/>
            <person name="Beeman R.W."/>
            <person name="Beidler J."/>
            <person name="Brown S.J."/>
            <person name="Demuth J.P."/>
            <person name="Drury D.W."/>
            <person name="Du Y.Z."/>
            <person name="Fujiwara H."/>
            <person name="Lorenzen M."/>
            <person name="Maselli V."/>
            <person name="Osanai M."/>
            <person name="Park Y."/>
            <person name="Robertson H.M."/>
            <person name="Tu Z."/>
            <person name="Wang J.J."/>
            <person name="Wang S."/>
            <person name="Richards S."/>
            <person name="Song H."/>
            <person name="Zhang L."/>
            <person name="Sodergren E."/>
            <person name="Werner D."/>
            <person name="Stanke M."/>
            <person name="Morgenstern B."/>
            <person name="Solovyev V."/>
            <person name="Kosarev P."/>
            <person name="Brown G."/>
            <person name="Chen H.C."/>
            <person name="Ermolaeva O."/>
            <person name="Hlavina W."/>
            <person name="Kapustin Y."/>
            <person name="Kiryutin B."/>
            <person name="Kitts P."/>
            <person name="Maglott D."/>
            <person name="Pruitt K."/>
            <person name="Sapojnikov V."/>
            <person name="Souvorov A."/>
            <person name="Mackey A.J."/>
            <person name="Waterhouse R.M."/>
            <person name="Wyder S."/>
            <person name="Zdobnov E.M."/>
            <person name="Zdobnov E.M."/>
            <person name="Wyder S."/>
            <person name="Kriventseva E.V."/>
            <person name="Kadowaki T."/>
            <person name="Bork P."/>
            <person name="Aranda M."/>
            <person name="Bao R."/>
            <person name="Beermann A."/>
            <person name="Berns N."/>
            <person name="Bolognesi R."/>
            <person name="Bonneton F."/>
            <person name="Bopp D."/>
            <person name="Brown S.J."/>
            <person name="Bucher G."/>
            <person name="Butts T."/>
            <person name="Chaumot A."/>
            <person name="Denell R.E."/>
            <person name="Ferrier D.E."/>
            <person name="Friedrich M."/>
            <person name="Gordon C.M."/>
            <person name="Jindra M."/>
            <person name="Klingler M."/>
            <person name="Lan Q."/>
            <person name="Lattorff H.M."/>
            <person name="Laudet V."/>
            <person name="von Levetsow C."/>
            <person name="Liu Z."/>
            <person name="Lutz R."/>
            <person name="Lynch J.A."/>
            <person name="da Fonseca R.N."/>
            <person name="Posnien N."/>
            <person name="Reuter R."/>
            <person name="Roth S."/>
            <person name="Savard J."/>
            <person name="Schinko J.B."/>
            <person name="Schmitt C."/>
            <person name="Schoppmeier M."/>
            <person name="Schroder R."/>
            <person name="Shippy T.D."/>
            <person name="Simonnet F."/>
            <person name="Marques-Souza H."/>
            <person name="Tautz D."/>
            <person name="Tomoyasu Y."/>
            <person name="Trauner J."/>
            <person name="Van der Zee M."/>
            <person name="Vervoort M."/>
            <person name="Wittkopp N."/>
            <person name="Wimmer E.A."/>
            <person name="Yang X."/>
            <person name="Jones A.K."/>
            <person name="Sattelle D.B."/>
            <person name="Ebert P.R."/>
            <person name="Nelson D."/>
            <person name="Scott J.G."/>
            <person name="Beeman R.W."/>
            <person name="Muthukrishnan S."/>
            <person name="Kramer K.J."/>
            <person name="Arakane Y."/>
            <person name="Beeman R.W."/>
            <person name="Zhu Q."/>
            <person name="Hogenkamp D."/>
            <person name="Dixit R."/>
            <person name="Oppert B."/>
            <person name="Jiang H."/>
            <person name="Zou Z."/>
            <person name="Marshall J."/>
            <person name="Elpidina E."/>
            <person name="Vinokurov K."/>
            <person name="Oppert C."/>
            <person name="Zou Z."/>
            <person name="Evans J."/>
            <person name="Lu Z."/>
            <person name="Zhao P."/>
            <person name="Sumathipala N."/>
            <person name="Altincicek B."/>
            <person name="Vilcinskas A."/>
            <person name="Williams M."/>
            <person name="Hultmark D."/>
            <person name="Hetru C."/>
            <person name="Jiang H."/>
            <person name="Grimmelikhuijzen C.J."/>
            <person name="Hauser F."/>
            <person name="Cazzamali G."/>
            <person name="Williamson M."/>
            <person name="Park Y."/>
            <person name="Li B."/>
            <person name="Tanaka Y."/>
            <person name="Predel R."/>
            <person name="Neupert S."/>
            <person name="Schachtner J."/>
            <person name="Verleyen P."/>
            <person name="Raible F."/>
            <person name="Bork P."/>
            <person name="Friedrich M."/>
            <person name="Walden K.K."/>
            <person name="Robertson H.M."/>
            <person name="Angeli S."/>
            <person name="Foret S."/>
            <person name="Bucher G."/>
            <person name="Schuetz S."/>
            <person name="Maleszka R."/>
            <person name="Wimmer E.A."/>
            <person name="Beeman R.W."/>
            <person name="Lorenzen M."/>
            <person name="Tomoyasu Y."/>
            <person name="Miller S.C."/>
            <person name="Grossmann D."/>
            <person name="Bucher G."/>
        </authorList>
    </citation>
    <scope>NUCLEOTIDE SEQUENCE [LARGE SCALE GENOMIC DNA]</scope>
    <source>
        <strain evidence="10 11">Georgia GA2</strain>
    </source>
</reference>
<dbReference type="GO" id="GO:0015031">
    <property type="term" value="P:protein transport"/>
    <property type="evidence" value="ECO:0007669"/>
    <property type="project" value="UniProtKB-UniRule"/>
</dbReference>